<feature type="region of interest" description="Disordered" evidence="1">
    <location>
        <begin position="95"/>
        <end position="145"/>
    </location>
</feature>
<dbReference type="AlphaFoldDB" id="A0A367JK01"/>
<evidence type="ECO:0000313" key="3">
    <source>
        <dbReference type="Proteomes" id="UP000253551"/>
    </source>
</evidence>
<dbReference type="STRING" id="4846.A0A367JK01"/>
<dbReference type="OrthoDB" id="2291000at2759"/>
<protein>
    <submittedName>
        <fullName evidence="2">Uncharacterized protein</fullName>
    </submittedName>
</protein>
<evidence type="ECO:0000313" key="2">
    <source>
        <dbReference type="EMBL" id="RCH90215.1"/>
    </source>
</evidence>
<gene>
    <name evidence="2" type="ORF">CU098_009505</name>
</gene>
<evidence type="ECO:0000256" key="1">
    <source>
        <dbReference type="SAM" id="MobiDB-lite"/>
    </source>
</evidence>
<keyword evidence="3" id="KW-1185">Reference proteome</keyword>
<reference evidence="2 3" key="1">
    <citation type="journal article" date="2018" name="G3 (Bethesda)">
        <title>Phylogenetic and Phylogenomic Definition of Rhizopus Species.</title>
        <authorList>
            <person name="Gryganskyi A.P."/>
            <person name="Golan J."/>
            <person name="Dolatabadi S."/>
            <person name="Mondo S."/>
            <person name="Robb S."/>
            <person name="Idnurm A."/>
            <person name="Muszewska A."/>
            <person name="Steczkiewicz K."/>
            <person name="Masonjones S."/>
            <person name="Liao H.L."/>
            <person name="Gajdeczka M.T."/>
            <person name="Anike F."/>
            <person name="Vuek A."/>
            <person name="Anishchenko I.M."/>
            <person name="Voigt K."/>
            <person name="de Hoog G.S."/>
            <person name="Smith M.E."/>
            <person name="Heitman J."/>
            <person name="Vilgalys R."/>
            <person name="Stajich J.E."/>
        </authorList>
    </citation>
    <scope>NUCLEOTIDE SEQUENCE [LARGE SCALE GENOMIC DNA]</scope>
    <source>
        <strain evidence="2 3">LSU 92-RS-03</strain>
    </source>
</reference>
<sequence length="368" mass="41499">MFTAFGGIKKREPLFTFKRKVPFSHTAIEENNKKVVSLPSPSSSNSSVELSQPKPTPKEPNIDDAIFDFPAKIDKKALEIKLMVASAERRAVPDTKLVKKKSKQKLTKSSPSPSCSSSTSSSPVQKTKKKSSKKQIKPSVSVPSSYEPSFDIFAFDPQPSSHLPHYTPASHTNILYHYQQPQPMYNAPMNVNNILNDPLGLNDVASLLDNDPTMPFYNTTPFPNTISPQSFNTNTLPHTFPFEDTSLNKTSLPQEPVEKKRKRNLVAHLKSANGEKENKPLNQGFDFLLSDEEDEEPKDILPLRDIITTRDKSPSPELSYQQKMELELEAIMRSEFGTKEKVEHEATSRPRYQPLNKVNVKVTFQKKK</sequence>
<feature type="compositionally biased region" description="Low complexity" evidence="1">
    <location>
        <begin position="107"/>
        <end position="125"/>
    </location>
</feature>
<feature type="region of interest" description="Disordered" evidence="1">
    <location>
        <begin position="31"/>
        <end position="64"/>
    </location>
</feature>
<feature type="compositionally biased region" description="Basic residues" evidence="1">
    <location>
        <begin position="126"/>
        <end position="136"/>
    </location>
</feature>
<organism evidence="2 3">
    <name type="scientific">Rhizopus stolonifer</name>
    <name type="common">Rhizopus nigricans</name>
    <dbReference type="NCBI Taxonomy" id="4846"/>
    <lineage>
        <taxon>Eukaryota</taxon>
        <taxon>Fungi</taxon>
        <taxon>Fungi incertae sedis</taxon>
        <taxon>Mucoromycota</taxon>
        <taxon>Mucoromycotina</taxon>
        <taxon>Mucoromycetes</taxon>
        <taxon>Mucorales</taxon>
        <taxon>Mucorineae</taxon>
        <taxon>Rhizopodaceae</taxon>
        <taxon>Rhizopus</taxon>
    </lineage>
</organism>
<dbReference type="Proteomes" id="UP000253551">
    <property type="component" value="Unassembled WGS sequence"/>
</dbReference>
<accession>A0A367JK01</accession>
<name>A0A367JK01_RHIST</name>
<proteinExistence type="predicted"/>
<feature type="compositionally biased region" description="Low complexity" evidence="1">
    <location>
        <begin position="34"/>
        <end position="51"/>
    </location>
</feature>
<dbReference type="EMBL" id="PJQM01003197">
    <property type="protein sequence ID" value="RCH90215.1"/>
    <property type="molecule type" value="Genomic_DNA"/>
</dbReference>
<comment type="caution">
    <text evidence="2">The sequence shown here is derived from an EMBL/GenBank/DDBJ whole genome shotgun (WGS) entry which is preliminary data.</text>
</comment>